<gene>
    <name evidence="2" type="ORF">J1N35_014833</name>
</gene>
<dbReference type="Proteomes" id="UP000828251">
    <property type="component" value="Unassembled WGS sequence"/>
</dbReference>
<evidence type="ECO:0000313" key="3">
    <source>
        <dbReference type="Proteomes" id="UP000828251"/>
    </source>
</evidence>
<dbReference type="EMBL" id="JAIQCV010000005">
    <property type="protein sequence ID" value="KAH1097912.1"/>
    <property type="molecule type" value="Genomic_DNA"/>
</dbReference>
<dbReference type="AlphaFoldDB" id="A0A9D4AAA3"/>
<feature type="domain" description="Retrovirus-related Pol polyprotein from transposon TNT 1-94-like beta-barrel" evidence="1">
    <location>
        <begin position="62"/>
        <end position="134"/>
    </location>
</feature>
<reference evidence="2 3" key="1">
    <citation type="journal article" date="2021" name="Plant Biotechnol. J.">
        <title>Multi-omics assisted identification of the key and species-specific regulatory components of drought-tolerant mechanisms in Gossypium stocksii.</title>
        <authorList>
            <person name="Yu D."/>
            <person name="Ke L."/>
            <person name="Zhang D."/>
            <person name="Wu Y."/>
            <person name="Sun Y."/>
            <person name="Mei J."/>
            <person name="Sun J."/>
            <person name="Sun Y."/>
        </authorList>
    </citation>
    <scope>NUCLEOTIDE SEQUENCE [LARGE SCALE GENOMIC DNA]</scope>
    <source>
        <strain evidence="3">cv. E1</strain>
        <tissue evidence="2">Leaf</tissue>
    </source>
</reference>
<name>A0A9D4AAA3_9ROSI</name>
<evidence type="ECO:0000313" key="2">
    <source>
        <dbReference type="EMBL" id="KAH1097912.1"/>
    </source>
</evidence>
<keyword evidence="3" id="KW-1185">Reference proteome</keyword>
<comment type="caution">
    <text evidence="2">The sequence shown here is derived from an EMBL/GenBank/DDBJ whole genome shotgun (WGS) entry which is preliminary data.</text>
</comment>
<accession>A0A9D4AAA3</accession>
<evidence type="ECO:0000259" key="1">
    <source>
        <dbReference type="Pfam" id="PF22936"/>
    </source>
</evidence>
<dbReference type="InterPro" id="IPR054722">
    <property type="entry name" value="PolX-like_BBD"/>
</dbReference>
<proteinExistence type="predicted"/>
<protein>
    <recommendedName>
        <fullName evidence="1">Retrovirus-related Pol polyprotein from transposon TNT 1-94-like beta-barrel domain-containing protein</fullName>
    </recommendedName>
</protein>
<dbReference type="OrthoDB" id="1749397at2759"/>
<organism evidence="2 3">
    <name type="scientific">Gossypium stocksii</name>
    <dbReference type="NCBI Taxonomy" id="47602"/>
    <lineage>
        <taxon>Eukaryota</taxon>
        <taxon>Viridiplantae</taxon>
        <taxon>Streptophyta</taxon>
        <taxon>Embryophyta</taxon>
        <taxon>Tracheophyta</taxon>
        <taxon>Spermatophyta</taxon>
        <taxon>Magnoliopsida</taxon>
        <taxon>eudicotyledons</taxon>
        <taxon>Gunneridae</taxon>
        <taxon>Pentapetalae</taxon>
        <taxon>rosids</taxon>
        <taxon>malvids</taxon>
        <taxon>Malvales</taxon>
        <taxon>Malvaceae</taxon>
        <taxon>Malvoideae</taxon>
        <taxon>Gossypium</taxon>
    </lineage>
</organism>
<sequence>MAIRKKNQKDNKAAEETLDVRLTKNQLEALHKILGTTTTHGTIATQGIALNSTFEPNNQSFWILDSGASDHMTGNSTLFQTYTPCYNQSRIRIADGSYSPVAGVGKIQVTKFFSLEEVLHVPNLSCNLLSISNFLRIRD</sequence>
<dbReference type="Pfam" id="PF22936">
    <property type="entry name" value="Pol_BBD"/>
    <property type="match status" value="1"/>
</dbReference>